<comment type="caution">
    <text evidence="2">The sequence shown here is derived from an EMBL/GenBank/DDBJ whole genome shotgun (WGS) entry which is preliminary data.</text>
</comment>
<evidence type="ECO:0000256" key="1">
    <source>
        <dbReference type="SAM" id="Phobius"/>
    </source>
</evidence>
<evidence type="ECO:0000313" key="2">
    <source>
        <dbReference type="EMBL" id="CDL80848.1"/>
    </source>
</evidence>
<proteinExistence type="predicted"/>
<feature type="transmembrane region" description="Helical" evidence="1">
    <location>
        <begin position="45"/>
        <end position="62"/>
    </location>
</feature>
<evidence type="ECO:0000313" key="3">
    <source>
        <dbReference type="Proteomes" id="UP000019202"/>
    </source>
</evidence>
<dbReference type="STRING" id="1427518.XSR1_10290"/>
<feature type="transmembrane region" description="Helical" evidence="1">
    <location>
        <begin position="12"/>
        <end position="33"/>
    </location>
</feature>
<name>W1ISN5_9GAMM</name>
<organism evidence="2 3">
    <name type="scientific">Xenorhabdus szentirmaii DSM 16338</name>
    <dbReference type="NCBI Taxonomy" id="1427518"/>
    <lineage>
        <taxon>Bacteria</taxon>
        <taxon>Pseudomonadati</taxon>
        <taxon>Pseudomonadota</taxon>
        <taxon>Gammaproteobacteria</taxon>
        <taxon>Enterobacterales</taxon>
        <taxon>Morganellaceae</taxon>
        <taxon>Xenorhabdus</taxon>
    </lineage>
</organism>
<keyword evidence="3" id="KW-1185">Reference proteome</keyword>
<accession>W1ISN5</accession>
<sequence length="83" mass="9264">MLMYLVRKLIFFILYALVISGVTGLLFLDVNYLHNGVLENSLTEISQELALLIIAVLLFYEANKKPNTAPCIGINGRVFSVAF</sequence>
<dbReference type="AlphaFoldDB" id="W1ISN5"/>
<dbReference type="EMBL" id="CBXF010000001">
    <property type="protein sequence ID" value="CDL80848.1"/>
    <property type="molecule type" value="Genomic_DNA"/>
</dbReference>
<gene>
    <name evidence="2" type="ORF">XSR1_10290</name>
</gene>
<dbReference type="RefSeq" id="WP_244431715.1">
    <property type="nucleotide sequence ID" value="NZ_CAWLWS010000001.1"/>
</dbReference>
<protein>
    <submittedName>
        <fullName evidence="2">Uncharacterized protein</fullName>
    </submittedName>
</protein>
<keyword evidence="1" id="KW-0812">Transmembrane</keyword>
<keyword evidence="1" id="KW-1133">Transmembrane helix</keyword>
<dbReference type="Proteomes" id="UP000019202">
    <property type="component" value="Unassembled WGS sequence"/>
</dbReference>
<reference evidence="2" key="1">
    <citation type="submission" date="2013-11" db="EMBL/GenBank/DDBJ databases">
        <title>Draft genome sequence and annotation of the entomopathogenic bacteria, Xenorhabdus cabanillasi strain JM26 and Xenorhabdus szentirmai strain DSM 16338.</title>
        <authorList>
            <person name="Gualtieri M."/>
            <person name="Ogier J.C."/>
            <person name="Pages S."/>
            <person name="Givaudan A."/>
            <person name="Gaudriault S."/>
        </authorList>
    </citation>
    <scope>NUCLEOTIDE SEQUENCE [LARGE SCALE GENOMIC DNA]</scope>
    <source>
        <strain evidence="2">DSM 16338</strain>
    </source>
</reference>
<keyword evidence="1" id="KW-0472">Membrane</keyword>